<comment type="caution">
    <text evidence="1">The sequence shown here is derived from an EMBL/GenBank/DDBJ whole genome shotgun (WGS) entry which is preliminary data.</text>
</comment>
<organism evidence="1 2">
    <name type="scientific">Blattamonas nauphoetae</name>
    <dbReference type="NCBI Taxonomy" id="2049346"/>
    <lineage>
        <taxon>Eukaryota</taxon>
        <taxon>Metamonada</taxon>
        <taxon>Preaxostyla</taxon>
        <taxon>Oxymonadida</taxon>
        <taxon>Blattamonas</taxon>
    </lineage>
</organism>
<protein>
    <submittedName>
        <fullName evidence="1">Uncharacterized protein</fullName>
    </submittedName>
</protein>
<keyword evidence="2" id="KW-1185">Reference proteome</keyword>
<gene>
    <name evidence="1" type="ORF">BLNAU_21610</name>
</gene>
<dbReference type="Proteomes" id="UP001281761">
    <property type="component" value="Unassembled WGS sequence"/>
</dbReference>
<name>A0ABQ9WVE4_9EUKA</name>
<proteinExistence type="predicted"/>
<evidence type="ECO:0000313" key="1">
    <source>
        <dbReference type="EMBL" id="KAK2943474.1"/>
    </source>
</evidence>
<sequence>MTSLEPTNAVDGKILFEASLSFTTGDNRVVDVVVSEGGSNRTDECGAFSAPCGSIAIGWKRGLELEGSEGLVIHILRSVRFGDRLSVGLKTLLLQGLFDGKSRVVVDDTLPLKGKEEGVVVVSGGSVQIIELTLCLGRPSLLGEKKAGSVVSGFGECVFEAVRVVESWEGEGVGVGMVLWSGGSLRLTEIEMKSVWMESEMTLVECRSNTNEVTLEMEDCVFIDVETRDAGLVSFSSTLKLSRIDMQRCVFISTNRNETRGGERTGLIEILTWQERTEIRKCVFSDCGTLWTESGGRKKGGVMVVSVWRESALDRKEVRILDCVVMNSSPLRESEGERMSGGVVVWSEGKGQVVVDVGGSWFEETRVSKQDLERDSIGIPIVSRKRKIVHSLSSDEPTGLVVSGGGCVPVIVRRGSSFSGCSLRVERRQTETTTQQNNNDL</sequence>
<accession>A0ABQ9WVE4</accession>
<dbReference type="EMBL" id="JARBJD010000345">
    <property type="protein sequence ID" value="KAK2943474.1"/>
    <property type="molecule type" value="Genomic_DNA"/>
</dbReference>
<reference evidence="1 2" key="1">
    <citation type="journal article" date="2022" name="bioRxiv">
        <title>Genomics of Preaxostyla Flagellates Illuminates Evolutionary Transitions and the Path Towards Mitochondrial Loss.</title>
        <authorList>
            <person name="Novak L.V.F."/>
            <person name="Treitli S.C."/>
            <person name="Pyrih J."/>
            <person name="Halakuc P."/>
            <person name="Pipaliya S.V."/>
            <person name="Vacek V."/>
            <person name="Brzon O."/>
            <person name="Soukal P."/>
            <person name="Eme L."/>
            <person name="Dacks J.B."/>
            <person name="Karnkowska A."/>
            <person name="Elias M."/>
            <person name="Hampl V."/>
        </authorList>
    </citation>
    <scope>NUCLEOTIDE SEQUENCE [LARGE SCALE GENOMIC DNA]</scope>
    <source>
        <strain evidence="1">NAU3</strain>
        <tissue evidence="1">Gut</tissue>
    </source>
</reference>
<evidence type="ECO:0000313" key="2">
    <source>
        <dbReference type="Proteomes" id="UP001281761"/>
    </source>
</evidence>